<feature type="compositionally biased region" description="Acidic residues" evidence="1">
    <location>
        <begin position="678"/>
        <end position="692"/>
    </location>
</feature>
<reference evidence="2 3" key="2">
    <citation type="journal article" date="2008" name="Bioinformatics">
        <title>Assembly reconciliation.</title>
        <authorList>
            <person name="Zimin A.V."/>
            <person name="Smith D.R."/>
            <person name="Sutton G."/>
            <person name="Yorke J.A."/>
        </authorList>
    </citation>
    <scope>NUCLEOTIDE SEQUENCE [LARGE SCALE GENOMIC DNA]</scope>
    <source>
        <strain evidence="2 3">TSC#14021-0224.01</strain>
    </source>
</reference>
<name>A0A0Q5TBI5_DROER</name>
<feature type="region of interest" description="Disordered" evidence="1">
    <location>
        <begin position="484"/>
        <end position="507"/>
    </location>
</feature>
<protein>
    <submittedName>
        <fullName evidence="2">Uncharacterized protein</fullName>
    </submittedName>
</protein>
<evidence type="ECO:0000256" key="1">
    <source>
        <dbReference type="SAM" id="MobiDB-lite"/>
    </source>
</evidence>
<feature type="region of interest" description="Disordered" evidence="1">
    <location>
        <begin position="231"/>
        <end position="253"/>
    </location>
</feature>
<feature type="compositionally biased region" description="Basic and acidic residues" evidence="1">
    <location>
        <begin position="578"/>
        <end position="588"/>
    </location>
</feature>
<dbReference type="Proteomes" id="UP000008711">
    <property type="component" value="Unassembled WGS sequence"/>
</dbReference>
<dbReference type="OrthoDB" id="10598302at2759"/>
<feature type="region of interest" description="Disordered" evidence="1">
    <location>
        <begin position="935"/>
        <end position="955"/>
    </location>
</feature>
<feature type="compositionally biased region" description="Basic and acidic residues" evidence="1">
    <location>
        <begin position="936"/>
        <end position="955"/>
    </location>
</feature>
<feature type="compositionally biased region" description="Basic and acidic residues" evidence="1">
    <location>
        <begin position="616"/>
        <end position="633"/>
    </location>
</feature>
<feature type="compositionally biased region" description="Low complexity" evidence="1">
    <location>
        <begin position="493"/>
        <end position="506"/>
    </location>
</feature>
<evidence type="ECO:0000313" key="2">
    <source>
        <dbReference type="EMBL" id="KQS30305.1"/>
    </source>
</evidence>
<feature type="compositionally biased region" description="Basic and acidic residues" evidence="1">
    <location>
        <begin position="694"/>
        <end position="703"/>
    </location>
</feature>
<organism evidence="2 3">
    <name type="scientific">Drosophila erecta</name>
    <name type="common">Fruit fly</name>
    <dbReference type="NCBI Taxonomy" id="7220"/>
    <lineage>
        <taxon>Eukaryota</taxon>
        <taxon>Metazoa</taxon>
        <taxon>Ecdysozoa</taxon>
        <taxon>Arthropoda</taxon>
        <taxon>Hexapoda</taxon>
        <taxon>Insecta</taxon>
        <taxon>Pterygota</taxon>
        <taxon>Neoptera</taxon>
        <taxon>Endopterygota</taxon>
        <taxon>Diptera</taxon>
        <taxon>Brachycera</taxon>
        <taxon>Muscomorpha</taxon>
        <taxon>Ephydroidea</taxon>
        <taxon>Drosophilidae</taxon>
        <taxon>Drosophila</taxon>
        <taxon>Sophophora</taxon>
    </lineage>
</organism>
<accession>A0A0Q5TBI5</accession>
<feature type="compositionally biased region" description="Basic and acidic residues" evidence="1">
    <location>
        <begin position="426"/>
        <end position="436"/>
    </location>
</feature>
<gene>
    <name evidence="2" type="primary">Dere\GG19384</name>
    <name evidence="2" type="synonym">dere_GLEANR_4134</name>
    <name evidence="2" type="synonym">GG19384</name>
    <name evidence="2" type="ORF">Dere_GG19384</name>
</gene>
<feature type="compositionally biased region" description="Basic and acidic residues" evidence="1">
    <location>
        <begin position="781"/>
        <end position="791"/>
    </location>
</feature>
<dbReference type="EMBL" id="CH954180">
    <property type="protein sequence ID" value="KQS30305.1"/>
    <property type="molecule type" value="Genomic_DNA"/>
</dbReference>
<feature type="region of interest" description="Disordered" evidence="1">
    <location>
        <begin position="411"/>
        <end position="448"/>
    </location>
</feature>
<sequence>MGHHANAYSQYLAWLPPMENDKIQQYPNARVNGSSQMPVRARDYHFPNDPGHHANPYLPVVYLPFYYIPLLPWSSFAPFGNTLGFYQNGCWYNTELNHRAATAPPPATANQQEFLLAHVVYLQAPPQQPQMVIEVQQAQTIEFIQHVPPPPRQPTSGPPSQLVTNGHHRPVIYVMPAEQPHYIPVQNPQSQTSNAMQRASAPPIVSVQESPQHHPPQSELIQTYIPAPHMHQNVRGPQQRPPSKYSTTPNPAPLRTVHASPQMHLQVDGAHKLPSQNRSPHHPDPFINCEGQSDPNFMEIMVQPEVSVVRTARSVIIDARPLTSVHEPQVVPVVENLHYPCESYESIKNPKFNKIQNHVKTDQPANIVVREKFCILKPVGPPPTEASNVVPVQENGSNRITNSVVVQQYVHQQEKPQEEIANSLDESQKEEAREMEQPGSPEPELKNMQSKVQIADTLPEARVKAPLITAHPEPIHQAHISNSLREQDPQPPTTSASSAPAKPTTPENRKCIHLTAAPKENLPMPQKSEVIENQWPALGSRLRNKQSIKKDFVQRNTRFPKSRTPIEKRDCALTPRNQRSDDQVKRENPPSSLVPPTSPRAPAAISQPNPVVVEKSSSKNKTDISRPLQEDRNVVNNNTLKRSVAKKLPEHDVHLTNLGSNMFELLVEPDPHYKEDYSDGNEDGIGDGDTSEQDYPKADDVRPPKPTNSKKEKRRLKKQNTALKNQRICRKQAEKEAKRAQKAKERAELSNRENPMLSDVVRTSTPEPDAPSPATCGLPDAKSKEETTESRRKNKPIKISSFLSAVNFVSLKRKTQVMKKRSLFKRRPNQIRKHKQTQTNPILRLHIQASDTARSQGPTWNSNPQLQLQPQPNVVDKDAFKLNRHQMSASKALAIEKRKRIRSSDEVVSGPEIFEDTIRKCGQSTGEIIDLPLHLHAGDEKNQDVVHRNTQENSG</sequence>
<keyword evidence="3" id="KW-1185">Reference proteome</keyword>
<dbReference type="AlphaFoldDB" id="A0A0Q5TBI5"/>
<evidence type="ECO:0000313" key="3">
    <source>
        <dbReference type="Proteomes" id="UP000008711"/>
    </source>
</evidence>
<reference evidence="2 3" key="1">
    <citation type="journal article" date="2007" name="Nature">
        <title>Evolution of genes and genomes on the Drosophila phylogeny.</title>
        <authorList>
            <consortium name="Drosophila 12 Genomes Consortium"/>
            <person name="Clark A.G."/>
            <person name="Eisen M.B."/>
            <person name="Smith D.R."/>
            <person name="Bergman C.M."/>
            <person name="Oliver B."/>
            <person name="Markow T.A."/>
            <person name="Kaufman T.C."/>
            <person name="Kellis M."/>
            <person name="Gelbart W."/>
            <person name="Iyer V.N."/>
            <person name="Pollard D.A."/>
            <person name="Sackton T.B."/>
            <person name="Larracuente A.M."/>
            <person name="Singh N.D."/>
            <person name="Abad J.P."/>
            <person name="Abt D.N."/>
            <person name="Adryan B."/>
            <person name="Aguade M."/>
            <person name="Akashi H."/>
            <person name="Anderson W.W."/>
            <person name="Aquadro C.F."/>
            <person name="Ardell D.H."/>
            <person name="Arguello R."/>
            <person name="Artieri C.G."/>
            <person name="Barbash D.A."/>
            <person name="Barker D."/>
            <person name="Barsanti P."/>
            <person name="Batterham P."/>
            <person name="Batzoglou S."/>
            <person name="Begun D."/>
            <person name="Bhutkar A."/>
            <person name="Blanco E."/>
            <person name="Bosak S.A."/>
            <person name="Bradley R.K."/>
            <person name="Brand A.D."/>
            <person name="Brent M.R."/>
            <person name="Brooks A.N."/>
            <person name="Brown R.H."/>
            <person name="Butlin R.K."/>
            <person name="Caggese C."/>
            <person name="Calvi B.R."/>
            <person name="Bernardo de Carvalho A."/>
            <person name="Caspi A."/>
            <person name="Castrezana S."/>
            <person name="Celniker S.E."/>
            <person name="Chang J.L."/>
            <person name="Chapple C."/>
            <person name="Chatterji S."/>
            <person name="Chinwalla A."/>
            <person name="Civetta A."/>
            <person name="Clifton S.W."/>
            <person name="Comeron J.M."/>
            <person name="Costello J.C."/>
            <person name="Coyne J.A."/>
            <person name="Daub J."/>
            <person name="David R.G."/>
            <person name="Delcher A.L."/>
            <person name="Delehaunty K."/>
            <person name="Do C.B."/>
            <person name="Ebling H."/>
            <person name="Edwards K."/>
            <person name="Eickbush T."/>
            <person name="Evans J.D."/>
            <person name="Filipski A."/>
            <person name="Findeiss S."/>
            <person name="Freyhult E."/>
            <person name="Fulton L."/>
            <person name="Fulton R."/>
            <person name="Garcia A.C."/>
            <person name="Gardiner A."/>
            <person name="Garfield D.A."/>
            <person name="Garvin B.E."/>
            <person name="Gibson G."/>
            <person name="Gilbert D."/>
            <person name="Gnerre S."/>
            <person name="Godfrey J."/>
            <person name="Good R."/>
            <person name="Gotea V."/>
            <person name="Gravely B."/>
            <person name="Greenberg A.J."/>
            <person name="Griffiths-Jones S."/>
            <person name="Gross S."/>
            <person name="Guigo R."/>
            <person name="Gustafson E.A."/>
            <person name="Haerty W."/>
            <person name="Hahn M.W."/>
            <person name="Halligan D.L."/>
            <person name="Halpern A.L."/>
            <person name="Halter G.M."/>
            <person name="Han M.V."/>
            <person name="Heger A."/>
            <person name="Hillier L."/>
            <person name="Hinrichs A.S."/>
            <person name="Holmes I."/>
            <person name="Hoskins R.A."/>
            <person name="Hubisz M.J."/>
            <person name="Hultmark D."/>
            <person name="Huntley M.A."/>
            <person name="Jaffe D.B."/>
            <person name="Jagadeeshan S."/>
            <person name="Jeck W.R."/>
            <person name="Johnson J."/>
            <person name="Jones C.D."/>
            <person name="Jordan W.C."/>
            <person name="Karpen G.H."/>
            <person name="Kataoka E."/>
            <person name="Keightley P.D."/>
            <person name="Kheradpour P."/>
            <person name="Kirkness E.F."/>
            <person name="Koerich L.B."/>
            <person name="Kristiansen K."/>
            <person name="Kudrna D."/>
            <person name="Kulathinal R.J."/>
            <person name="Kumar S."/>
            <person name="Kwok R."/>
            <person name="Lander E."/>
            <person name="Langley C.H."/>
            <person name="Lapoint R."/>
            <person name="Lazzaro B.P."/>
            <person name="Lee S.J."/>
            <person name="Levesque L."/>
            <person name="Li R."/>
            <person name="Lin C.F."/>
            <person name="Lin M.F."/>
            <person name="Lindblad-Toh K."/>
            <person name="Llopart A."/>
            <person name="Long M."/>
            <person name="Low L."/>
            <person name="Lozovsky E."/>
            <person name="Lu J."/>
            <person name="Luo M."/>
            <person name="Machado C.A."/>
            <person name="Makalowski W."/>
            <person name="Marzo M."/>
            <person name="Matsuda M."/>
            <person name="Matzkin L."/>
            <person name="McAllister B."/>
            <person name="McBride C.S."/>
            <person name="McKernan B."/>
            <person name="McKernan K."/>
            <person name="Mendez-Lago M."/>
            <person name="Minx P."/>
            <person name="Mollenhauer M.U."/>
            <person name="Montooth K."/>
            <person name="Mount S.M."/>
            <person name="Mu X."/>
            <person name="Myers E."/>
            <person name="Negre B."/>
            <person name="Newfeld S."/>
            <person name="Nielsen R."/>
            <person name="Noor M.A."/>
            <person name="O'Grady P."/>
            <person name="Pachter L."/>
            <person name="Papaceit M."/>
            <person name="Parisi M.J."/>
            <person name="Parisi M."/>
            <person name="Parts L."/>
            <person name="Pedersen J.S."/>
            <person name="Pesole G."/>
            <person name="Phillippy A.M."/>
            <person name="Ponting C.P."/>
            <person name="Pop M."/>
            <person name="Porcelli D."/>
            <person name="Powell J.R."/>
            <person name="Prohaska S."/>
            <person name="Pruitt K."/>
            <person name="Puig M."/>
            <person name="Quesneville H."/>
            <person name="Ram K.R."/>
            <person name="Rand D."/>
            <person name="Rasmussen M.D."/>
            <person name="Reed L.K."/>
            <person name="Reenan R."/>
            <person name="Reily A."/>
            <person name="Remington K.A."/>
            <person name="Rieger T.T."/>
            <person name="Ritchie M.G."/>
            <person name="Robin C."/>
            <person name="Rogers Y.H."/>
            <person name="Rohde C."/>
            <person name="Rozas J."/>
            <person name="Rubenfield M.J."/>
            <person name="Ruiz A."/>
            <person name="Russo S."/>
            <person name="Salzberg S.L."/>
            <person name="Sanchez-Gracia A."/>
            <person name="Saranga D.J."/>
            <person name="Sato H."/>
            <person name="Schaeffer S.W."/>
            <person name="Schatz M.C."/>
            <person name="Schlenke T."/>
            <person name="Schwartz R."/>
            <person name="Segarra C."/>
            <person name="Singh R.S."/>
            <person name="Sirot L."/>
            <person name="Sirota M."/>
            <person name="Sisneros N.B."/>
            <person name="Smith C.D."/>
            <person name="Smith T.F."/>
            <person name="Spieth J."/>
            <person name="Stage D.E."/>
            <person name="Stark A."/>
            <person name="Stephan W."/>
            <person name="Strausberg R.L."/>
            <person name="Strempel S."/>
            <person name="Sturgill D."/>
            <person name="Sutton G."/>
            <person name="Sutton G.G."/>
            <person name="Tao W."/>
            <person name="Teichmann S."/>
            <person name="Tobari Y.N."/>
            <person name="Tomimura Y."/>
            <person name="Tsolas J.M."/>
            <person name="Valente V.L."/>
            <person name="Venter E."/>
            <person name="Venter J.C."/>
            <person name="Vicario S."/>
            <person name="Vieira F.G."/>
            <person name="Vilella A.J."/>
            <person name="Villasante A."/>
            <person name="Walenz B."/>
            <person name="Wang J."/>
            <person name="Wasserman M."/>
            <person name="Watts T."/>
            <person name="Wilson D."/>
            <person name="Wilson R.K."/>
            <person name="Wing R.A."/>
            <person name="Wolfner M.F."/>
            <person name="Wong A."/>
            <person name="Wong G.K."/>
            <person name="Wu C.I."/>
            <person name="Wu G."/>
            <person name="Yamamoto D."/>
            <person name="Yang H.P."/>
            <person name="Yang S.P."/>
            <person name="Yorke J.A."/>
            <person name="Yoshida K."/>
            <person name="Zdobnov E."/>
            <person name="Zhang P."/>
            <person name="Zhang Y."/>
            <person name="Zimin A.V."/>
            <person name="Baldwin J."/>
            <person name="Abdouelleil A."/>
            <person name="Abdulkadir J."/>
            <person name="Abebe A."/>
            <person name="Abera B."/>
            <person name="Abreu J."/>
            <person name="Acer S.C."/>
            <person name="Aftuck L."/>
            <person name="Alexander A."/>
            <person name="An P."/>
            <person name="Anderson E."/>
            <person name="Anderson S."/>
            <person name="Arachi H."/>
            <person name="Azer M."/>
            <person name="Bachantsang P."/>
            <person name="Barry A."/>
            <person name="Bayul T."/>
            <person name="Berlin A."/>
            <person name="Bessette D."/>
            <person name="Bloom T."/>
            <person name="Blye J."/>
            <person name="Boguslavskiy L."/>
            <person name="Bonnet C."/>
            <person name="Boukhgalter B."/>
            <person name="Bourzgui I."/>
            <person name="Brown A."/>
            <person name="Cahill P."/>
            <person name="Channer S."/>
            <person name="Cheshatsang Y."/>
            <person name="Chuda L."/>
            <person name="Citroen M."/>
            <person name="Collymore A."/>
            <person name="Cooke P."/>
            <person name="Costello M."/>
            <person name="D'Aco K."/>
            <person name="Daza R."/>
            <person name="De Haan G."/>
            <person name="DeGray S."/>
            <person name="DeMaso C."/>
            <person name="Dhargay N."/>
            <person name="Dooley K."/>
            <person name="Dooley E."/>
            <person name="Doricent M."/>
            <person name="Dorje P."/>
            <person name="Dorjee K."/>
            <person name="Dupes A."/>
            <person name="Elong R."/>
            <person name="Falk J."/>
            <person name="Farina A."/>
            <person name="Faro S."/>
            <person name="Ferguson D."/>
            <person name="Fisher S."/>
            <person name="Foley C.D."/>
            <person name="Franke A."/>
            <person name="Friedrich D."/>
            <person name="Gadbois L."/>
            <person name="Gearin G."/>
            <person name="Gearin C.R."/>
            <person name="Giannoukos G."/>
            <person name="Goode T."/>
            <person name="Graham J."/>
            <person name="Grandbois E."/>
            <person name="Grewal S."/>
            <person name="Gyaltsen K."/>
            <person name="Hafez N."/>
            <person name="Hagos B."/>
            <person name="Hall J."/>
            <person name="Henson C."/>
            <person name="Hollinger A."/>
            <person name="Honan T."/>
            <person name="Huard M.D."/>
            <person name="Hughes L."/>
            <person name="Hurhula B."/>
            <person name="Husby M.E."/>
            <person name="Kamat A."/>
            <person name="Kanga B."/>
            <person name="Kashin S."/>
            <person name="Khazanovich D."/>
            <person name="Kisner P."/>
            <person name="Lance K."/>
            <person name="Lara M."/>
            <person name="Lee W."/>
            <person name="Lennon N."/>
            <person name="Letendre F."/>
            <person name="LeVine R."/>
            <person name="Lipovsky A."/>
            <person name="Liu X."/>
            <person name="Liu J."/>
            <person name="Liu S."/>
            <person name="Lokyitsang T."/>
            <person name="Lokyitsang Y."/>
            <person name="Lubonja R."/>
            <person name="Lui A."/>
            <person name="MacDonald P."/>
            <person name="Magnisalis V."/>
            <person name="Maru K."/>
            <person name="Matthews C."/>
            <person name="McCusker W."/>
            <person name="McDonough S."/>
            <person name="Mehta T."/>
            <person name="Meldrim J."/>
            <person name="Meneus L."/>
            <person name="Mihai O."/>
            <person name="Mihalev A."/>
            <person name="Mihova T."/>
            <person name="Mittelman R."/>
            <person name="Mlenga V."/>
            <person name="Montmayeur A."/>
            <person name="Mulrain L."/>
            <person name="Navidi A."/>
            <person name="Naylor J."/>
            <person name="Negash T."/>
            <person name="Nguyen T."/>
            <person name="Nguyen N."/>
            <person name="Nicol R."/>
            <person name="Norbu C."/>
            <person name="Norbu N."/>
            <person name="Novod N."/>
            <person name="O'Neill B."/>
            <person name="Osman S."/>
            <person name="Markiewicz E."/>
            <person name="Oyono O.L."/>
            <person name="Patti C."/>
            <person name="Phunkhang P."/>
            <person name="Pierre F."/>
            <person name="Priest M."/>
            <person name="Raghuraman S."/>
            <person name="Rege F."/>
            <person name="Reyes R."/>
            <person name="Rise C."/>
            <person name="Rogov P."/>
            <person name="Ross K."/>
            <person name="Ryan E."/>
            <person name="Settipalli S."/>
            <person name="Shea T."/>
            <person name="Sherpa N."/>
            <person name="Shi L."/>
            <person name="Shih D."/>
            <person name="Sparrow T."/>
            <person name="Spaulding J."/>
            <person name="Stalker J."/>
            <person name="Stange-Thomann N."/>
            <person name="Stavropoulos S."/>
            <person name="Stone C."/>
            <person name="Strader C."/>
            <person name="Tesfaye S."/>
            <person name="Thomson T."/>
            <person name="Thoulutsang Y."/>
            <person name="Thoulutsang D."/>
            <person name="Topham K."/>
            <person name="Topping I."/>
            <person name="Tsamla T."/>
            <person name="Vassiliev H."/>
            <person name="Vo A."/>
            <person name="Wangchuk T."/>
            <person name="Wangdi T."/>
            <person name="Weiand M."/>
            <person name="Wilkinson J."/>
            <person name="Wilson A."/>
            <person name="Yadav S."/>
            <person name="Young G."/>
            <person name="Yu Q."/>
            <person name="Zembek L."/>
            <person name="Zhong D."/>
            <person name="Zimmer A."/>
            <person name="Zwirko Z."/>
            <person name="Jaffe D.B."/>
            <person name="Alvarez P."/>
            <person name="Brockman W."/>
            <person name="Butler J."/>
            <person name="Chin C."/>
            <person name="Gnerre S."/>
            <person name="Grabherr M."/>
            <person name="Kleber M."/>
            <person name="Mauceli E."/>
            <person name="MacCallum I."/>
        </authorList>
    </citation>
    <scope>NUCLEOTIDE SEQUENCE [LARGE SCALE GENOMIC DNA]</scope>
    <source>
        <strain evidence="2 3">TSC#14021-0224.01</strain>
    </source>
</reference>
<proteinExistence type="predicted"/>
<feature type="region of interest" description="Disordered" evidence="1">
    <location>
        <begin position="542"/>
        <end position="643"/>
    </location>
</feature>
<feature type="compositionally biased region" description="Basic and acidic residues" evidence="1">
    <location>
        <begin position="731"/>
        <end position="751"/>
    </location>
</feature>
<feature type="region of interest" description="Disordered" evidence="1">
    <location>
        <begin position="671"/>
        <end position="795"/>
    </location>
</feature>